<gene>
    <name evidence="1" type="ORF">ABIF29_006213</name>
</gene>
<evidence type="ECO:0008006" key="3">
    <source>
        <dbReference type="Google" id="ProtNLM"/>
    </source>
</evidence>
<dbReference type="EMBL" id="JBGBZA010000002">
    <property type="protein sequence ID" value="MEY9319414.1"/>
    <property type="molecule type" value="Genomic_DNA"/>
</dbReference>
<dbReference type="GeneID" id="92952574"/>
<proteinExistence type="predicted"/>
<organism evidence="1 2">
    <name type="scientific">Bradyrhizobium elkanii</name>
    <dbReference type="NCBI Taxonomy" id="29448"/>
    <lineage>
        <taxon>Bacteria</taxon>
        <taxon>Pseudomonadati</taxon>
        <taxon>Pseudomonadota</taxon>
        <taxon>Alphaproteobacteria</taxon>
        <taxon>Hyphomicrobiales</taxon>
        <taxon>Nitrobacteraceae</taxon>
        <taxon>Bradyrhizobium</taxon>
    </lineage>
</organism>
<name>A0ABV4F8J7_BRAEL</name>
<reference evidence="1 2" key="1">
    <citation type="submission" date="2024-07" db="EMBL/GenBank/DDBJ databases">
        <title>Genomic Encyclopedia of Type Strains, Phase V (KMG-V): Genome sequencing to study the core and pangenomes of soil and plant-associated prokaryotes.</title>
        <authorList>
            <person name="Whitman W."/>
        </authorList>
    </citation>
    <scope>NUCLEOTIDE SEQUENCE [LARGE SCALE GENOMIC DNA]</scope>
    <source>
        <strain evidence="1 2">USDA 415</strain>
    </source>
</reference>
<dbReference type="RefSeq" id="WP_016841189.1">
    <property type="nucleotide sequence ID" value="NZ_BJNL01000058.1"/>
</dbReference>
<dbReference type="Proteomes" id="UP001565471">
    <property type="component" value="Unassembled WGS sequence"/>
</dbReference>
<comment type="caution">
    <text evidence="1">The sequence shown here is derived from an EMBL/GenBank/DDBJ whole genome shotgun (WGS) entry which is preliminary data.</text>
</comment>
<protein>
    <recommendedName>
        <fullName evidence="3">PRC-barrel domain-containing protein</fullName>
    </recommendedName>
</protein>
<accession>A0ABV4F8J7</accession>
<keyword evidence="2" id="KW-1185">Reference proteome</keyword>
<evidence type="ECO:0000313" key="2">
    <source>
        <dbReference type="Proteomes" id="UP001565471"/>
    </source>
</evidence>
<evidence type="ECO:0000313" key="1">
    <source>
        <dbReference type="EMBL" id="MEY9319414.1"/>
    </source>
</evidence>
<sequence>MKGDIVNSDGVHVAVVIDSAIFDLKGRKLYDLKGSRIYRLSGELVGHLDEAGGSLRRLDKSADSLF</sequence>